<feature type="region of interest" description="Disordered" evidence="2">
    <location>
        <begin position="244"/>
        <end position="266"/>
    </location>
</feature>
<comment type="caution">
    <text evidence="4">The sequence shown here is derived from an EMBL/GenBank/DDBJ whole genome shotgun (WGS) entry which is preliminary data.</text>
</comment>
<reference evidence="5" key="1">
    <citation type="journal article" date="2019" name="Int. J. Syst. Evol. Microbiol.">
        <title>The Global Catalogue of Microorganisms (GCM) 10K type strain sequencing project: providing services to taxonomists for standard genome sequencing and annotation.</title>
        <authorList>
            <consortium name="The Broad Institute Genomics Platform"/>
            <consortium name="The Broad Institute Genome Sequencing Center for Infectious Disease"/>
            <person name="Wu L."/>
            <person name="Ma J."/>
        </authorList>
    </citation>
    <scope>NUCLEOTIDE SEQUENCE [LARGE SCALE GENOMIC DNA]</scope>
    <source>
        <strain evidence="5">KACC 14058</strain>
    </source>
</reference>
<dbReference type="Proteomes" id="UP001595880">
    <property type="component" value="Unassembled WGS sequence"/>
</dbReference>
<evidence type="ECO:0000313" key="5">
    <source>
        <dbReference type="Proteomes" id="UP001595880"/>
    </source>
</evidence>
<dbReference type="EMBL" id="JBHSDV010000002">
    <property type="protein sequence ID" value="MFC4387946.1"/>
    <property type="molecule type" value="Genomic_DNA"/>
</dbReference>
<dbReference type="RefSeq" id="WP_390198613.1">
    <property type="nucleotide sequence ID" value="NZ_JBHSDV010000002.1"/>
</dbReference>
<accession>A0ABV8VWB1</accession>
<dbReference type="PANTHER" id="PTHR37293:SF5">
    <property type="entry name" value="DNA REPLICATION PROTEIN"/>
    <property type="match status" value="1"/>
</dbReference>
<feature type="compositionally biased region" description="Basic and acidic residues" evidence="2">
    <location>
        <begin position="152"/>
        <end position="168"/>
    </location>
</feature>
<dbReference type="InterPro" id="IPR053162">
    <property type="entry name" value="DnaD"/>
</dbReference>
<dbReference type="Gene3D" id="1.10.10.630">
    <property type="entry name" value="DnaD domain-like"/>
    <property type="match status" value="1"/>
</dbReference>
<proteinExistence type="inferred from homology"/>
<evidence type="ECO:0000259" key="3">
    <source>
        <dbReference type="Pfam" id="PF07261"/>
    </source>
</evidence>
<evidence type="ECO:0000256" key="1">
    <source>
        <dbReference type="ARBA" id="ARBA00093462"/>
    </source>
</evidence>
<sequence length="266" mass="30907">MNYLKELQAFREYLLQHHLPTSSIVLWHTLMLVNNSTGWKRKFEASNSLIHQLCGLSRQTLDNARKTLQEKGLLQYIPGKKGTAPMYVLHSVTEQLPSYATTDKSLATSKSIRQKNETIFDNNPATKTDMHLQQNNHFDQSIDTYPTANQHKPKDIQKEKERRRRTHEEEVYKTFDENIGTSSKIVRDYLREWTTKLSADMVIAAIKLGARNGARTFAYIEKILQEWDTAKIETIEQLEKQQHRKIQAQQSNNKRVLDKLRKGGAQ</sequence>
<dbReference type="PANTHER" id="PTHR37293">
    <property type="entry name" value="PHAGE REPLICATION PROTEIN-RELATED"/>
    <property type="match status" value="1"/>
</dbReference>
<dbReference type="SUPFAM" id="SSF158499">
    <property type="entry name" value="DnaD domain-like"/>
    <property type="match status" value="1"/>
</dbReference>
<name>A0ABV8VWB1_9BACI</name>
<evidence type="ECO:0000313" key="4">
    <source>
        <dbReference type="EMBL" id="MFC4387946.1"/>
    </source>
</evidence>
<keyword evidence="5" id="KW-1185">Reference proteome</keyword>
<dbReference type="InterPro" id="IPR034829">
    <property type="entry name" value="DnaD-like_sf"/>
</dbReference>
<evidence type="ECO:0000256" key="2">
    <source>
        <dbReference type="SAM" id="MobiDB-lite"/>
    </source>
</evidence>
<feature type="compositionally biased region" description="Basic and acidic residues" evidence="2">
    <location>
        <begin position="255"/>
        <end position="266"/>
    </location>
</feature>
<comment type="similarity">
    <text evidence="1">Belongs to the DnaB/DnaD family.</text>
</comment>
<feature type="domain" description="DnaB/C C-terminal" evidence="3">
    <location>
        <begin position="173"/>
        <end position="241"/>
    </location>
</feature>
<gene>
    <name evidence="4" type="ORF">ACFOZ1_08990</name>
</gene>
<dbReference type="Pfam" id="PF07261">
    <property type="entry name" value="DnaB_2"/>
    <property type="match status" value="1"/>
</dbReference>
<organism evidence="4 5">
    <name type="scientific">Gracilibacillus marinus</name>
    <dbReference type="NCBI Taxonomy" id="630535"/>
    <lineage>
        <taxon>Bacteria</taxon>
        <taxon>Bacillati</taxon>
        <taxon>Bacillota</taxon>
        <taxon>Bacilli</taxon>
        <taxon>Bacillales</taxon>
        <taxon>Bacillaceae</taxon>
        <taxon>Gracilibacillus</taxon>
    </lineage>
</organism>
<protein>
    <submittedName>
        <fullName evidence="4">DnaD domain-containing protein</fullName>
    </submittedName>
</protein>
<feature type="region of interest" description="Disordered" evidence="2">
    <location>
        <begin position="144"/>
        <end position="168"/>
    </location>
</feature>
<dbReference type="NCBIfam" id="TIGR01446">
    <property type="entry name" value="DnaD_dom"/>
    <property type="match status" value="1"/>
</dbReference>
<dbReference type="InterPro" id="IPR006343">
    <property type="entry name" value="DnaB/C_C"/>
</dbReference>